<protein>
    <submittedName>
        <fullName evidence="3">Uncharacterized protein</fullName>
    </submittedName>
</protein>
<evidence type="ECO:0000313" key="3">
    <source>
        <dbReference type="EMBL" id="WXB03847.1"/>
    </source>
</evidence>
<dbReference type="EMBL" id="CP089983">
    <property type="protein sequence ID" value="WXB03847.1"/>
    <property type="molecule type" value="Genomic_DNA"/>
</dbReference>
<feature type="region of interest" description="Disordered" evidence="1">
    <location>
        <begin position="18"/>
        <end position="107"/>
    </location>
</feature>
<proteinExistence type="predicted"/>
<accession>A0ABZ2KYV5</accession>
<keyword evidence="2" id="KW-0472">Membrane</keyword>
<keyword evidence="2" id="KW-1133">Transmembrane helix</keyword>
<keyword evidence="2" id="KW-0812">Transmembrane</keyword>
<gene>
    <name evidence="3" type="ORF">LVJ94_43945</name>
</gene>
<dbReference type="Proteomes" id="UP001374803">
    <property type="component" value="Chromosome"/>
</dbReference>
<feature type="region of interest" description="Disordered" evidence="1">
    <location>
        <begin position="120"/>
        <end position="152"/>
    </location>
</feature>
<feature type="compositionally biased region" description="Pro residues" evidence="1">
    <location>
        <begin position="284"/>
        <end position="293"/>
    </location>
</feature>
<evidence type="ECO:0000313" key="4">
    <source>
        <dbReference type="Proteomes" id="UP001374803"/>
    </source>
</evidence>
<name>A0ABZ2KYV5_9BACT</name>
<keyword evidence="4" id="KW-1185">Reference proteome</keyword>
<feature type="compositionally biased region" description="Basic and acidic residues" evidence="1">
    <location>
        <begin position="47"/>
        <end position="58"/>
    </location>
</feature>
<sequence length="373" mass="38792">MRGRTARIRCRVCGESLLVSGESAEAESTSSESRPPASSPSPAEVRTTGERISEDTSRMGRMSFENTAPMEDVSELRALAQRMTPSYGEASGEALGPVESPPPTLQFSSKTTMPMFGNAGAKRADAASTPPASTPGEVPPAPDSNPSTGARNSTSILFSLAALAEKERSQVVAIGPRSEKELAAVPAIDGEGDHSGLIDLHRLMPSGSKLSVQLVKPASSSEPPLAVTRDVPKPAPRTGRMVLFATLGVLLLLGVAFGMRSALKWAAAKDMSRLAAAQAAALESPPPAMASPPPKEEAPRLDSLVPPPPPAAEVTASSDATVTKAVKSKSRKHRHGSRRSKAAQAPTEAPAPTNDPCHCNGDLACNMRCASRN</sequence>
<reference evidence="3" key="1">
    <citation type="submission" date="2021-12" db="EMBL/GenBank/DDBJ databases">
        <title>Discovery of the Pendulisporaceae a myxobacterial family with distinct sporulation behavior and unique specialized metabolism.</title>
        <authorList>
            <person name="Garcia R."/>
            <person name="Popoff A."/>
            <person name="Bader C.D."/>
            <person name="Loehr J."/>
            <person name="Walesch S."/>
            <person name="Walt C."/>
            <person name="Boldt J."/>
            <person name="Bunk B."/>
            <person name="Haeckl F.J.F.P.J."/>
            <person name="Gunesch A.P."/>
            <person name="Birkelbach J."/>
            <person name="Nuebel U."/>
            <person name="Pietschmann T."/>
            <person name="Bach T."/>
            <person name="Mueller R."/>
        </authorList>
    </citation>
    <scope>NUCLEOTIDE SEQUENCE</scope>
    <source>
        <strain evidence="3">MSr11367</strain>
    </source>
</reference>
<feature type="compositionally biased region" description="Basic residues" evidence="1">
    <location>
        <begin position="326"/>
        <end position="341"/>
    </location>
</feature>
<feature type="region of interest" description="Disordered" evidence="1">
    <location>
        <begin position="284"/>
        <end position="359"/>
    </location>
</feature>
<feature type="transmembrane region" description="Helical" evidence="2">
    <location>
        <begin position="241"/>
        <end position="263"/>
    </location>
</feature>
<feature type="compositionally biased region" description="Low complexity" evidence="1">
    <location>
        <begin position="342"/>
        <end position="352"/>
    </location>
</feature>
<evidence type="ECO:0000256" key="2">
    <source>
        <dbReference type="SAM" id="Phobius"/>
    </source>
</evidence>
<feature type="compositionally biased region" description="Low complexity" evidence="1">
    <location>
        <begin position="20"/>
        <end position="44"/>
    </location>
</feature>
<feature type="compositionally biased region" description="Low complexity" evidence="1">
    <location>
        <begin position="126"/>
        <end position="135"/>
    </location>
</feature>
<organism evidence="3 4">
    <name type="scientific">Pendulispora rubella</name>
    <dbReference type="NCBI Taxonomy" id="2741070"/>
    <lineage>
        <taxon>Bacteria</taxon>
        <taxon>Pseudomonadati</taxon>
        <taxon>Myxococcota</taxon>
        <taxon>Myxococcia</taxon>
        <taxon>Myxococcales</taxon>
        <taxon>Sorangiineae</taxon>
        <taxon>Pendulisporaceae</taxon>
        <taxon>Pendulispora</taxon>
    </lineage>
</organism>
<evidence type="ECO:0000256" key="1">
    <source>
        <dbReference type="SAM" id="MobiDB-lite"/>
    </source>
</evidence>